<keyword evidence="1" id="KW-0472">Membrane</keyword>
<keyword evidence="1" id="KW-0812">Transmembrane</keyword>
<feature type="transmembrane region" description="Helical" evidence="1">
    <location>
        <begin position="66"/>
        <end position="86"/>
    </location>
</feature>
<accession>A0A8T3URU4</accession>
<sequence>MPDIALMQNEKIISRRKPSILIQKTFVTGVAFIGLSIIFFIIGLVYRSYNFQFSFISTYTGINFGLFDSLPLIPIVLDIIALIELLHAELSVYFRDYIITNYRIIDQHGILSKDANIILANRISDISIDRTFADRILGLGRIVLRMEEVNKPEIRLIGIRDVESFQNDILKLISKDNKS</sequence>
<evidence type="ECO:0000313" key="3">
    <source>
        <dbReference type="EMBL" id="MBE5728381.1"/>
    </source>
</evidence>
<gene>
    <name evidence="3" type="ORF">IHE51_00795</name>
</gene>
<protein>
    <submittedName>
        <fullName evidence="3">PH domain-containing protein</fullName>
    </submittedName>
</protein>
<dbReference type="Pfam" id="PF03703">
    <property type="entry name" value="bPH_2"/>
    <property type="match status" value="1"/>
</dbReference>
<dbReference type="AlphaFoldDB" id="A0A8T3URU4"/>
<dbReference type="PANTHER" id="PTHR37938">
    <property type="entry name" value="BLL0215 PROTEIN"/>
    <property type="match status" value="1"/>
</dbReference>
<dbReference type="PANTHER" id="PTHR37938:SF1">
    <property type="entry name" value="BLL0215 PROTEIN"/>
    <property type="match status" value="1"/>
</dbReference>
<reference evidence="3 4" key="1">
    <citation type="submission" date="2020-09" db="EMBL/GenBank/DDBJ databases">
        <title>Genomic characterization of a novel Parvarchaeota family in acid mine drainage sediments.</title>
        <authorList>
            <person name="Luo Z.-H."/>
        </authorList>
    </citation>
    <scope>NUCLEOTIDE SEQUENCE [LARGE SCALE GENOMIC DNA]</scope>
    <source>
        <strain evidence="3">MAS1_bins.189</strain>
    </source>
</reference>
<organism evidence="3 4">
    <name type="scientific">Candidatus Acidifodinimicrobium mancum</name>
    <dbReference type="NCBI Taxonomy" id="2898728"/>
    <lineage>
        <taxon>Archaea</taxon>
        <taxon>Candidatus Parvarchaeota</taxon>
        <taxon>Candidatus Acidifodinimicrobiaceae</taxon>
        <taxon>Candidatus Acidifodinimicrobium</taxon>
    </lineage>
</organism>
<name>A0A8T3URU4_9ARCH</name>
<proteinExistence type="predicted"/>
<evidence type="ECO:0000259" key="2">
    <source>
        <dbReference type="Pfam" id="PF03703"/>
    </source>
</evidence>
<keyword evidence="1" id="KW-1133">Transmembrane helix</keyword>
<evidence type="ECO:0000256" key="1">
    <source>
        <dbReference type="SAM" id="Phobius"/>
    </source>
</evidence>
<comment type="caution">
    <text evidence="3">The sequence shown here is derived from an EMBL/GenBank/DDBJ whole genome shotgun (WGS) entry which is preliminary data.</text>
</comment>
<feature type="transmembrane region" description="Helical" evidence="1">
    <location>
        <begin position="21"/>
        <end position="46"/>
    </location>
</feature>
<dbReference type="EMBL" id="JADFAR010000008">
    <property type="protein sequence ID" value="MBE5728381.1"/>
    <property type="molecule type" value="Genomic_DNA"/>
</dbReference>
<evidence type="ECO:0000313" key="4">
    <source>
        <dbReference type="Proteomes" id="UP000718571"/>
    </source>
</evidence>
<dbReference type="InterPro" id="IPR005182">
    <property type="entry name" value="YdbS-like_PH"/>
</dbReference>
<feature type="domain" description="YdbS-like PH" evidence="2">
    <location>
        <begin position="96"/>
        <end position="167"/>
    </location>
</feature>
<dbReference type="Proteomes" id="UP000718571">
    <property type="component" value="Unassembled WGS sequence"/>
</dbReference>